<comment type="caution">
    <text evidence="4">The sequence shown here is derived from an EMBL/GenBank/DDBJ whole genome shotgun (WGS) entry which is preliminary data.</text>
</comment>
<dbReference type="InterPro" id="IPR036271">
    <property type="entry name" value="Tet_transcr_reg_TetR-rel_C_sf"/>
</dbReference>
<dbReference type="InterPro" id="IPR050109">
    <property type="entry name" value="HTH-type_TetR-like_transc_reg"/>
</dbReference>
<keyword evidence="5" id="KW-1185">Reference proteome</keyword>
<dbReference type="SUPFAM" id="SSF48498">
    <property type="entry name" value="Tetracyclin repressor-like, C-terminal domain"/>
    <property type="match status" value="1"/>
</dbReference>
<dbReference type="PROSITE" id="PS50977">
    <property type="entry name" value="HTH_TETR_2"/>
    <property type="match status" value="1"/>
</dbReference>
<dbReference type="Pfam" id="PF00440">
    <property type="entry name" value="TetR_N"/>
    <property type="match status" value="1"/>
</dbReference>
<proteinExistence type="predicted"/>
<dbReference type="STRING" id="1476583.DEIPH_ctg005orf0053"/>
<keyword evidence="1 2" id="KW-0238">DNA-binding</keyword>
<dbReference type="Proteomes" id="UP000020492">
    <property type="component" value="Unassembled WGS sequence"/>
</dbReference>
<dbReference type="GO" id="GO:0000976">
    <property type="term" value="F:transcription cis-regulatory region binding"/>
    <property type="evidence" value="ECO:0007669"/>
    <property type="project" value="TreeGrafter"/>
</dbReference>
<evidence type="ECO:0000259" key="3">
    <source>
        <dbReference type="PROSITE" id="PS50977"/>
    </source>
</evidence>
<gene>
    <name evidence="4" type="ORF">DEIPH_ctg005orf0053</name>
</gene>
<protein>
    <recommendedName>
        <fullName evidence="3">HTH tetR-type domain-containing protein</fullName>
    </recommendedName>
</protein>
<dbReference type="InterPro" id="IPR001647">
    <property type="entry name" value="HTH_TetR"/>
</dbReference>
<accession>A0A016QTQ3</accession>
<dbReference type="AlphaFoldDB" id="A0A016QTQ3"/>
<dbReference type="eggNOG" id="COG1309">
    <property type="taxonomic scope" value="Bacteria"/>
</dbReference>
<evidence type="ECO:0000313" key="4">
    <source>
        <dbReference type="EMBL" id="EYB69490.1"/>
    </source>
</evidence>
<sequence length="201" mass="21919">MDLTPPLRPDRGALTRRRLTDAAVQAFAERGYADTRVSDIVARAGVSQPIFYDHFTGKEALFGALVERFRTRVRQLIADSACREQSPPLSLRESLRLTCAAVFRAFAEDPALTRLALQQAPDAGQVKQDLVTLLAGNVRAAQESGRVRSDLPAELIAETIVGSVERLTWRYLVTGEIGADALARAVSDLHHDGFAPRSGPL</sequence>
<dbReference type="OrthoDB" id="69566at2"/>
<feature type="domain" description="HTH tetR-type" evidence="3">
    <location>
        <begin position="13"/>
        <end position="73"/>
    </location>
</feature>
<dbReference type="EMBL" id="JHAC01000005">
    <property type="protein sequence ID" value="EYB69490.1"/>
    <property type="molecule type" value="Genomic_DNA"/>
</dbReference>
<dbReference type="PANTHER" id="PTHR30055">
    <property type="entry name" value="HTH-TYPE TRANSCRIPTIONAL REGULATOR RUTR"/>
    <property type="match status" value="1"/>
</dbReference>
<organism evidence="4 5">
    <name type="scientific">Deinococcus phoenicis</name>
    <dbReference type="NCBI Taxonomy" id="1476583"/>
    <lineage>
        <taxon>Bacteria</taxon>
        <taxon>Thermotogati</taxon>
        <taxon>Deinococcota</taxon>
        <taxon>Deinococci</taxon>
        <taxon>Deinococcales</taxon>
        <taxon>Deinococcaceae</taxon>
        <taxon>Deinococcus</taxon>
    </lineage>
</organism>
<dbReference type="PANTHER" id="PTHR30055:SF226">
    <property type="entry name" value="HTH-TYPE TRANSCRIPTIONAL REGULATOR PKSA"/>
    <property type="match status" value="1"/>
</dbReference>
<dbReference type="PATRIC" id="fig|1476583.3.peg.392"/>
<feature type="DNA-binding region" description="H-T-H motif" evidence="2">
    <location>
        <begin position="36"/>
        <end position="55"/>
    </location>
</feature>
<dbReference type="InterPro" id="IPR009057">
    <property type="entry name" value="Homeodomain-like_sf"/>
</dbReference>
<evidence type="ECO:0000256" key="1">
    <source>
        <dbReference type="ARBA" id="ARBA00023125"/>
    </source>
</evidence>
<evidence type="ECO:0000313" key="5">
    <source>
        <dbReference type="Proteomes" id="UP000020492"/>
    </source>
</evidence>
<dbReference type="RefSeq" id="WP_051517081.1">
    <property type="nucleotide sequence ID" value="NZ_JHAC01000005.1"/>
</dbReference>
<dbReference type="Gene3D" id="1.10.357.10">
    <property type="entry name" value="Tetracycline Repressor, domain 2"/>
    <property type="match status" value="1"/>
</dbReference>
<evidence type="ECO:0000256" key="2">
    <source>
        <dbReference type="PROSITE-ProRule" id="PRU00335"/>
    </source>
</evidence>
<reference evidence="4 5" key="1">
    <citation type="submission" date="2014-03" db="EMBL/GenBank/DDBJ databases">
        <title>Draft genome sequence of Deinococcus phoenicis 1P10ME.</title>
        <authorList>
            <person name="Stepanov V.G."/>
            <person name="Vaishampayan P."/>
            <person name="Venkateswaran K."/>
            <person name="Fox G.E."/>
        </authorList>
    </citation>
    <scope>NUCLEOTIDE SEQUENCE [LARGE SCALE GENOMIC DNA]</scope>
    <source>
        <strain evidence="4 5">1P10ME</strain>
    </source>
</reference>
<dbReference type="PRINTS" id="PR00455">
    <property type="entry name" value="HTHTETR"/>
</dbReference>
<dbReference type="SUPFAM" id="SSF46689">
    <property type="entry name" value="Homeodomain-like"/>
    <property type="match status" value="1"/>
</dbReference>
<dbReference type="GO" id="GO:0003700">
    <property type="term" value="F:DNA-binding transcription factor activity"/>
    <property type="evidence" value="ECO:0007669"/>
    <property type="project" value="TreeGrafter"/>
</dbReference>
<name>A0A016QTQ3_9DEIO</name>